<proteinExistence type="inferred from homology"/>
<dbReference type="PRINTS" id="PR00411">
    <property type="entry name" value="PNDRDTASEI"/>
</dbReference>
<keyword evidence="3" id="KW-0285">Flavoprotein</keyword>
<name>A0A849AFG8_9MICO</name>
<dbReference type="InterPro" id="IPR051820">
    <property type="entry name" value="FAD-binding_MO"/>
</dbReference>
<comment type="cofactor">
    <cofactor evidence="1">
        <name>FAD</name>
        <dbReference type="ChEBI" id="CHEBI:57692"/>
    </cofactor>
</comment>
<keyword evidence="7" id="KW-0503">Monooxygenase</keyword>
<dbReference type="InterPro" id="IPR020946">
    <property type="entry name" value="Flavin_mOase-like"/>
</dbReference>
<dbReference type="FunFam" id="3.50.50.60:FF:000228">
    <property type="entry name" value="FAD-containing monooxygenase EthA"/>
    <property type="match status" value="1"/>
</dbReference>
<dbReference type="Proteomes" id="UP000557772">
    <property type="component" value="Unassembled WGS sequence"/>
</dbReference>
<dbReference type="GO" id="GO:0050661">
    <property type="term" value="F:NADP binding"/>
    <property type="evidence" value="ECO:0007669"/>
    <property type="project" value="InterPro"/>
</dbReference>
<evidence type="ECO:0000313" key="8">
    <source>
        <dbReference type="EMBL" id="NNG38583.1"/>
    </source>
</evidence>
<accession>A0A849AFG8</accession>
<dbReference type="InterPro" id="IPR036188">
    <property type="entry name" value="FAD/NAD-bd_sf"/>
</dbReference>
<dbReference type="Pfam" id="PF13450">
    <property type="entry name" value="NAD_binding_8"/>
    <property type="match status" value="1"/>
</dbReference>
<dbReference type="GO" id="GO:0050660">
    <property type="term" value="F:flavin adenine dinucleotide binding"/>
    <property type="evidence" value="ECO:0007669"/>
    <property type="project" value="InterPro"/>
</dbReference>
<comment type="caution">
    <text evidence="8">The sequence shown here is derived from an EMBL/GenBank/DDBJ whole genome shotgun (WGS) entry which is preliminary data.</text>
</comment>
<keyword evidence="6" id="KW-0560">Oxidoreductase</keyword>
<dbReference type="Gene3D" id="3.50.50.60">
    <property type="entry name" value="FAD/NAD(P)-binding domain"/>
    <property type="match status" value="3"/>
</dbReference>
<gene>
    <name evidence="8" type="ORF">HJ588_04735</name>
</gene>
<protein>
    <submittedName>
        <fullName evidence="8">NAD(P)/FAD-dependent oxidoreductase</fullName>
    </submittedName>
</protein>
<dbReference type="PANTHER" id="PTHR43872">
    <property type="entry name" value="MONOOXYGENASE, PUTATIVE (AFU_ORTHOLOGUE AFUA_8G02570)-RELATED"/>
    <property type="match status" value="1"/>
</dbReference>
<dbReference type="SUPFAM" id="SSF51905">
    <property type="entry name" value="FAD/NAD(P)-binding domain"/>
    <property type="match status" value="1"/>
</dbReference>
<dbReference type="RefSeq" id="WP_171152526.1">
    <property type="nucleotide sequence ID" value="NZ_JABENB010000001.1"/>
</dbReference>
<keyword evidence="4" id="KW-0274">FAD</keyword>
<organism evidence="8 9">
    <name type="scientific">Flexivirga aerilata</name>
    <dbReference type="NCBI Taxonomy" id="1656889"/>
    <lineage>
        <taxon>Bacteria</taxon>
        <taxon>Bacillati</taxon>
        <taxon>Actinomycetota</taxon>
        <taxon>Actinomycetes</taxon>
        <taxon>Micrococcales</taxon>
        <taxon>Dermacoccaceae</taxon>
        <taxon>Flexivirga</taxon>
    </lineage>
</organism>
<comment type="similarity">
    <text evidence="2">Belongs to the FAD-binding monooxygenase family.</text>
</comment>
<evidence type="ECO:0000256" key="3">
    <source>
        <dbReference type="ARBA" id="ARBA00022630"/>
    </source>
</evidence>
<keyword evidence="5" id="KW-0521">NADP</keyword>
<evidence type="ECO:0000256" key="5">
    <source>
        <dbReference type="ARBA" id="ARBA00022857"/>
    </source>
</evidence>
<sequence>MPQLKDHYDVIVVGAGLSGIDGAYRLQTMCPDKDYVILEARDSLGGTWDLFRYPGIRSDSDMFTLGLPFEPWTGEKSIADGADILQYLKDTAAKYGIDKRIVYRTRVTGADWSSADAQWTLQLDTPDGAREVTADSVYLCAGYYNYAAGYQPDFPGRADFTGEFIHPQFWPEGLDAAGKKVVVIGSGATAMTIVPALAKQGAQVTMLQRSPTYVLSLPARDPIATVLRRTLPAQRAYDAIRMKNAVTAVGFYEFCRRAPGAATKVILGGVARQLRGTDVGMAAFTPRYRPWDERLCIVPDSDFFKAIRRHNVDVVTDSIDTVLPRGIRTASGTEIEADIIVSATGLNMQMAGGATLRVDGKEVDLGDRYIYRGMMIEGIPNAAVCIGYTNASWTLRADLTAKYFCRFLNHLDASGYAYGYPTADQAMPTRPALDLASGYVQRSIALLPKQGDRKPWFLKQNYFYDRRDSKRADVTQDMTFVRPGEVRLPEDDLHDAAAARPEPVEVA</sequence>
<dbReference type="EMBL" id="JABENB010000001">
    <property type="protein sequence ID" value="NNG38583.1"/>
    <property type="molecule type" value="Genomic_DNA"/>
</dbReference>
<dbReference type="AlphaFoldDB" id="A0A849AFG8"/>
<evidence type="ECO:0000256" key="4">
    <source>
        <dbReference type="ARBA" id="ARBA00022827"/>
    </source>
</evidence>
<evidence type="ECO:0000313" key="9">
    <source>
        <dbReference type="Proteomes" id="UP000557772"/>
    </source>
</evidence>
<evidence type="ECO:0000256" key="1">
    <source>
        <dbReference type="ARBA" id="ARBA00001974"/>
    </source>
</evidence>
<dbReference type="GO" id="GO:0004499">
    <property type="term" value="F:N,N-dimethylaniline monooxygenase activity"/>
    <property type="evidence" value="ECO:0007669"/>
    <property type="project" value="InterPro"/>
</dbReference>
<dbReference type="PANTHER" id="PTHR43872:SF1">
    <property type="entry name" value="MONOOXYGENASE, PUTATIVE (AFU_ORTHOLOGUE AFUA_8G02570)-RELATED"/>
    <property type="match status" value="1"/>
</dbReference>
<keyword evidence="9" id="KW-1185">Reference proteome</keyword>
<evidence type="ECO:0000256" key="7">
    <source>
        <dbReference type="ARBA" id="ARBA00023033"/>
    </source>
</evidence>
<evidence type="ECO:0000256" key="2">
    <source>
        <dbReference type="ARBA" id="ARBA00010139"/>
    </source>
</evidence>
<evidence type="ECO:0000256" key="6">
    <source>
        <dbReference type="ARBA" id="ARBA00023002"/>
    </source>
</evidence>
<dbReference type="Pfam" id="PF00743">
    <property type="entry name" value="FMO-like"/>
    <property type="match status" value="1"/>
</dbReference>
<reference evidence="8 9" key="1">
    <citation type="submission" date="2020-05" db="EMBL/GenBank/DDBJ databases">
        <title>Flexivirga sp. ID2601S isolated from air conditioner.</title>
        <authorList>
            <person name="Kim D.H."/>
        </authorList>
    </citation>
    <scope>NUCLEOTIDE SEQUENCE [LARGE SCALE GENOMIC DNA]</scope>
    <source>
        <strain evidence="8 9">ID2601S</strain>
    </source>
</reference>